<dbReference type="Gene3D" id="3.40.50.150">
    <property type="entry name" value="Vaccinia Virus protein VP39"/>
    <property type="match status" value="1"/>
</dbReference>
<dbReference type="Proteomes" id="UP001528912">
    <property type="component" value="Unassembled WGS sequence"/>
</dbReference>
<dbReference type="EMBL" id="JAROAV010000010">
    <property type="protein sequence ID" value="MDF8263308.1"/>
    <property type="molecule type" value="Genomic_DNA"/>
</dbReference>
<comment type="caution">
    <text evidence="2">The sequence shown here is derived from an EMBL/GenBank/DDBJ whole genome shotgun (WGS) entry which is preliminary data.</text>
</comment>
<feature type="domain" description="Ribosomal RNA large subunit methyltransferase K/L-like methyltransferase" evidence="1">
    <location>
        <begin position="145"/>
        <end position="271"/>
    </location>
</feature>
<accession>A0ABT6C434</accession>
<dbReference type="InterPro" id="IPR029063">
    <property type="entry name" value="SAM-dependent_MTases_sf"/>
</dbReference>
<proteinExistence type="predicted"/>
<organism evidence="2 3">
    <name type="scientific">Luteipulveratus flavus</name>
    <dbReference type="NCBI Taxonomy" id="3031728"/>
    <lineage>
        <taxon>Bacteria</taxon>
        <taxon>Bacillati</taxon>
        <taxon>Actinomycetota</taxon>
        <taxon>Actinomycetes</taxon>
        <taxon>Micrococcales</taxon>
        <taxon>Dermacoccaceae</taxon>
        <taxon>Luteipulveratus</taxon>
    </lineage>
</organism>
<dbReference type="SUPFAM" id="SSF53335">
    <property type="entry name" value="S-adenosyl-L-methionine-dependent methyltransferases"/>
    <property type="match status" value="1"/>
</dbReference>
<protein>
    <recommendedName>
        <fullName evidence="1">Ribosomal RNA large subunit methyltransferase K/L-like methyltransferase domain-containing protein</fullName>
    </recommendedName>
</protein>
<gene>
    <name evidence="2" type="ORF">P4R38_03470</name>
</gene>
<dbReference type="Pfam" id="PF01170">
    <property type="entry name" value="UPF0020"/>
    <property type="match status" value="1"/>
</dbReference>
<evidence type="ECO:0000259" key="1">
    <source>
        <dbReference type="Pfam" id="PF01170"/>
    </source>
</evidence>
<evidence type="ECO:0000313" key="2">
    <source>
        <dbReference type="EMBL" id="MDF8263308.1"/>
    </source>
</evidence>
<reference evidence="2 3" key="1">
    <citation type="submission" date="2023-03" db="EMBL/GenBank/DDBJ databases">
        <title>YIM 133296 draft genome.</title>
        <authorList>
            <person name="Xiong L."/>
        </authorList>
    </citation>
    <scope>NUCLEOTIDE SEQUENCE [LARGE SCALE GENOMIC DNA]</scope>
    <source>
        <strain evidence="2 3">YIM 133296</strain>
    </source>
</reference>
<dbReference type="InterPro" id="IPR000241">
    <property type="entry name" value="RlmKL-like_Mtase"/>
</dbReference>
<name>A0ABT6C434_9MICO</name>
<dbReference type="PANTHER" id="PTHR14911">
    <property type="entry name" value="THUMP DOMAIN-CONTAINING"/>
    <property type="match status" value="1"/>
</dbReference>
<dbReference type="RefSeq" id="WP_277191070.1">
    <property type="nucleotide sequence ID" value="NZ_JAROAV010000010.1"/>
</dbReference>
<sequence>MSGPTEERGAAEFLLLIAPSANRVYADAAPSLMAAEIRCLADAFVDGEIEVEPVRVADVEYVRVRAGDLGGSALRALSNASGVHAVYERLGDLLRPVRAERLDRYPSDLLTIQKYPGKTNEQLTRLLLNVTAAATTRPERLLDGTLAVLDPMCGRGTTLNLALTYGLDVTGVDVDKHDLEAYETFLKTWMRQHRLKHTVSTGSIRTGGEHRGRRMDVEVAPTKEDFKAGRSQHLTYLGTDTTRLDGLVRGASVDVVVTDTPYGVQHGSHGDRIARNPLELLESALPGWVRVLRTGGAVGMSYNRHVAAPEQLADLLERHGLTVVGDPADDRFRHRVDASIDRDVVVARKG</sequence>
<evidence type="ECO:0000313" key="3">
    <source>
        <dbReference type="Proteomes" id="UP001528912"/>
    </source>
</evidence>
<dbReference type="PANTHER" id="PTHR14911:SF13">
    <property type="entry name" value="TRNA (GUANINE(6)-N2)-METHYLTRANSFERASE THUMP3"/>
    <property type="match status" value="1"/>
</dbReference>
<keyword evidence="3" id="KW-1185">Reference proteome</keyword>